<dbReference type="InterPro" id="IPR004541">
    <property type="entry name" value="Transl_elong_EFTu/EF1A_bac/org"/>
</dbReference>
<keyword evidence="12" id="KW-0479">Metal-binding</keyword>
<dbReference type="CDD" id="cd01884">
    <property type="entry name" value="EF_Tu"/>
    <property type="match status" value="1"/>
</dbReference>
<dbReference type="HAMAP" id="MF_00118_B">
    <property type="entry name" value="EF_Tu_B"/>
    <property type="match status" value="1"/>
</dbReference>
<feature type="binding site" evidence="12">
    <location>
        <position position="26"/>
    </location>
    <ligand>
        <name>Mg(2+)</name>
        <dbReference type="ChEBI" id="CHEBI:18420"/>
    </ligand>
</feature>
<dbReference type="InterPro" id="IPR000795">
    <property type="entry name" value="T_Tr_GTP-bd_dom"/>
</dbReference>
<evidence type="ECO:0000256" key="9">
    <source>
        <dbReference type="ARBA" id="ARBA00058140"/>
    </source>
</evidence>
<protein>
    <recommendedName>
        <fullName evidence="8 12">Elongation factor Tu</fullName>
        <shortName evidence="12">EF-Tu</shortName>
        <ecNumber evidence="12">3.6.5.3</ecNumber>
    </recommendedName>
</protein>
<dbReference type="PRINTS" id="PR00315">
    <property type="entry name" value="ELONGATNFCT"/>
</dbReference>
<dbReference type="InterPro" id="IPR004161">
    <property type="entry name" value="EFTu-like_2"/>
</dbReference>
<keyword evidence="6 12" id="KW-0648">Protein biosynthesis</keyword>
<feature type="domain" description="Tr-type G" evidence="13">
    <location>
        <begin position="10"/>
        <end position="205"/>
    </location>
</feature>
<feature type="binding site" evidence="12">
    <location>
        <begin position="136"/>
        <end position="139"/>
    </location>
    <ligand>
        <name>GTP</name>
        <dbReference type="ChEBI" id="CHEBI:37565"/>
    </ligand>
</feature>
<keyword evidence="15" id="KW-1185">Reference proteome</keyword>
<comment type="similarity">
    <text evidence="1 12">Belongs to the TRAFAC class translation factor GTPase superfamily. Classic translation factor GTPase family. EF-Tu/EF-1A subfamily.</text>
</comment>
<organism evidence="14 15">
    <name type="scientific">Fibrella rubiginis</name>
    <dbReference type="NCBI Taxonomy" id="2817060"/>
    <lineage>
        <taxon>Bacteria</taxon>
        <taxon>Pseudomonadati</taxon>
        <taxon>Bacteroidota</taxon>
        <taxon>Cytophagia</taxon>
        <taxon>Cytophagales</taxon>
        <taxon>Spirosomataceae</taxon>
        <taxon>Fibrella</taxon>
    </lineage>
</organism>
<reference evidence="14" key="1">
    <citation type="submission" date="2021-03" db="EMBL/GenBank/DDBJ databases">
        <title>Fibrella sp. HMF5335 genome sequencing and assembly.</title>
        <authorList>
            <person name="Kang H."/>
            <person name="Kim H."/>
            <person name="Bae S."/>
            <person name="Joh K."/>
        </authorList>
    </citation>
    <scope>NUCLEOTIDE SEQUENCE</scope>
    <source>
        <strain evidence="14">HMF5335</strain>
    </source>
</reference>
<dbReference type="NCBIfam" id="TIGR00231">
    <property type="entry name" value="small_GTP"/>
    <property type="match status" value="1"/>
</dbReference>
<dbReference type="GO" id="GO:0000287">
    <property type="term" value="F:magnesium ion binding"/>
    <property type="evidence" value="ECO:0007669"/>
    <property type="project" value="UniProtKB-UniRule"/>
</dbReference>
<dbReference type="NCBIfam" id="NF009373">
    <property type="entry name" value="PRK12736.1"/>
    <property type="match status" value="1"/>
</dbReference>
<evidence type="ECO:0000256" key="5">
    <source>
        <dbReference type="ARBA" id="ARBA00022801"/>
    </source>
</evidence>
<evidence type="ECO:0000256" key="1">
    <source>
        <dbReference type="ARBA" id="ARBA00007249"/>
    </source>
</evidence>
<keyword evidence="2 12" id="KW-0963">Cytoplasm</keyword>
<dbReference type="AlphaFoldDB" id="A0A939GHQ8"/>
<evidence type="ECO:0000256" key="6">
    <source>
        <dbReference type="ARBA" id="ARBA00022917"/>
    </source>
</evidence>
<dbReference type="GO" id="GO:0003746">
    <property type="term" value="F:translation elongation factor activity"/>
    <property type="evidence" value="ECO:0007669"/>
    <property type="project" value="UniProtKB-UniRule"/>
</dbReference>
<proteinExistence type="inferred from homology"/>
<comment type="subunit">
    <text evidence="11">(Microbial infection) Upon infection by bacteriophage Qbeta, part of the viral RNA-dependent RNA polymerase complex, the other subunits are the viral replicase catalytic subunit (AC P14647), host ribosomal protein S1 and EF-Ts.</text>
</comment>
<evidence type="ECO:0000256" key="2">
    <source>
        <dbReference type="ARBA" id="ARBA00022490"/>
    </source>
</evidence>
<keyword evidence="3 12" id="KW-0547">Nucleotide-binding</keyword>
<dbReference type="SUPFAM" id="SSF52540">
    <property type="entry name" value="P-loop containing nucleoside triphosphate hydrolases"/>
    <property type="match status" value="1"/>
</dbReference>
<dbReference type="Gene3D" id="3.40.50.300">
    <property type="entry name" value="P-loop containing nucleotide triphosphate hydrolases"/>
    <property type="match status" value="1"/>
</dbReference>
<dbReference type="InterPro" id="IPR004160">
    <property type="entry name" value="Transl_elong_EFTu/EF1A_C"/>
</dbReference>
<dbReference type="InterPro" id="IPR027417">
    <property type="entry name" value="P-loop_NTPase"/>
</dbReference>
<dbReference type="GO" id="GO:0005525">
    <property type="term" value="F:GTP binding"/>
    <property type="evidence" value="ECO:0007669"/>
    <property type="project" value="UniProtKB-UniRule"/>
</dbReference>
<dbReference type="InterPro" id="IPR005225">
    <property type="entry name" value="Small_GTP-bd"/>
</dbReference>
<dbReference type="GO" id="GO:0003924">
    <property type="term" value="F:GTPase activity"/>
    <property type="evidence" value="ECO:0007669"/>
    <property type="project" value="UniProtKB-UniRule"/>
</dbReference>
<dbReference type="PROSITE" id="PS00301">
    <property type="entry name" value="G_TR_1"/>
    <property type="match status" value="1"/>
</dbReference>
<keyword evidence="5 12" id="KW-0378">Hydrolase</keyword>
<dbReference type="NCBIfam" id="TIGR00485">
    <property type="entry name" value="EF-Tu"/>
    <property type="match status" value="1"/>
</dbReference>
<evidence type="ECO:0000256" key="11">
    <source>
        <dbReference type="ARBA" id="ARBA00064283"/>
    </source>
</evidence>
<dbReference type="SUPFAM" id="SSF50465">
    <property type="entry name" value="EF-Tu/eEF-1alpha/eIF2-gamma C-terminal domain"/>
    <property type="match status" value="1"/>
</dbReference>
<comment type="subunit">
    <text evidence="10">Monomer. Heterotetramer composed of two EF-Ts.EF-Tu dimer complexes.</text>
</comment>
<evidence type="ECO:0000256" key="7">
    <source>
        <dbReference type="ARBA" id="ARBA00023134"/>
    </source>
</evidence>
<dbReference type="InterPro" id="IPR009000">
    <property type="entry name" value="Transl_B-barrel_sf"/>
</dbReference>
<keyword evidence="12" id="KW-0460">Magnesium</keyword>
<dbReference type="InterPro" id="IPR031157">
    <property type="entry name" value="G_TR_CS"/>
</dbReference>
<name>A0A939GHQ8_9BACT</name>
<evidence type="ECO:0000256" key="10">
    <source>
        <dbReference type="ARBA" id="ARBA00063778"/>
    </source>
</evidence>
<dbReference type="NCBIfam" id="NF000766">
    <property type="entry name" value="PRK00049.1"/>
    <property type="match status" value="1"/>
</dbReference>
<dbReference type="InterPro" id="IPR033720">
    <property type="entry name" value="EFTU_2"/>
</dbReference>
<evidence type="ECO:0000256" key="3">
    <source>
        <dbReference type="ARBA" id="ARBA00022741"/>
    </source>
</evidence>
<dbReference type="InterPro" id="IPR041709">
    <property type="entry name" value="EF-Tu_GTP-bd"/>
</dbReference>
<dbReference type="NCBIfam" id="NF009372">
    <property type="entry name" value="PRK12735.1"/>
    <property type="match status" value="1"/>
</dbReference>
<dbReference type="Pfam" id="PF03143">
    <property type="entry name" value="GTP_EFTU_D3"/>
    <property type="match status" value="1"/>
</dbReference>
<evidence type="ECO:0000313" key="14">
    <source>
        <dbReference type="EMBL" id="MBO0939387.1"/>
    </source>
</evidence>
<evidence type="ECO:0000259" key="13">
    <source>
        <dbReference type="PROSITE" id="PS51722"/>
    </source>
</evidence>
<comment type="function">
    <text evidence="12">GTP hydrolase that promotes the GTP-dependent binding of aminoacyl-tRNA to the A-site of ribosomes during protein biosynthesis.</text>
</comment>
<dbReference type="Pfam" id="PF03144">
    <property type="entry name" value="GTP_EFTU_D2"/>
    <property type="match status" value="1"/>
</dbReference>
<dbReference type="SUPFAM" id="SSF50447">
    <property type="entry name" value="Translation proteins"/>
    <property type="match status" value="1"/>
</dbReference>
<dbReference type="GO" id="GO:0005829">
    <property type="term" value="C:cytosol"/>
    <property type="evidence" value="ECO:0007669"/>
    <property type="project" value="TreeGrafter"/>
</dbReference>
<accession>A0A939GHQ8</accession>
<comment type="caution">
    <text evidence="14">The sequence shown here is derived from an EMBL/GenBank/DDBJ whole genome shotgun (WGS) entry which is preliminary data.</text>
</comment>
<feature type="binding site" evidence="12">
    <location>
        <begin position="81"/>
        <end position="85"/>
    </location>
    <ligand>
        <name>GTP</name>
        <dbReference type="ChEBI" id="CHEBI:37565"/>
    </ligand>
</feature>
<dbReference type="FunFam" id="3.40.50.300:FF:000003">
    <property type="entry name" value="Elongation factor Tu"/>
    <property type="match status" value="1"/>
</dbReference>
<dbReference type="Proteomes" id="UP000664034">
    <property type="component" value="Unassembled WGS sequence"/>
</dbReference>
<comment type="catalytic activity">
    <reaction evidence="12">
        <text>GTP + H2O = GDP + phosphate + H(+)</text>
        <dbReference type="Rhea" id="RHEA:19669"/>
        <dbReference type="ChEBI" id="CHEBI:15377"/>
        <dbReference type="ChEBI" id="CHEBI:15378"/>
        <dbReference type="ChEBI" id="CHEBI:37565"/>
        <dbReference type="ChEBI" id="CHEBI:43474"/>
        <dbReference type="ChEBI" id="CHEBI:58189"/>
        <dbReference type="EC" id="3.6.5.3"/>
    </reaction>
</comment>
<dbReference type="PANTHER" id="PTHR43721">
    <property type="entry name" value="ELONGATION FACTOR TU-RELATED"/>
    <property type="match status" value="1"/>
</dbReference>
<dbReference type="EMBL" id="JAFMYV010000014">
    <property type="protein sequence ID" value="MBO0939387.1"/>
    <property type="molecule type" value="Genomic_DNA"/>
</dbReference>
<dbReference type="CDD" id="cd03707">
    <property type="entry name" value="EFTU_III"/>
    <property type="match status" value="1"/>
</dbReference>
<dbReference type="InterPro" id="IPR009001">
    <property type="entry name" value="Transl_elong_EF1A/Init_IF2_C"/>
</dbReference>
<comment type="subcellular location">
    <subcellularLocation>
        <location evidence="12">Cytoplasm</location>
    </subcellularLocation>
</comment>
<sequence>MAKENFDRSKPHVNIGTIGHVDHGKTTLTAAITKVLAGKGLAAMRDFSSIDNAPEEKERGITINTSHVEYATENRHYAHVDCPGHADYVKNMVTGAAQMDGAILVVAATDGPMPQTREHILLARQVGVPQLVVFMNKVDMVDDPELLELVEMEIRELLSFYKFDGDNIPVIQGSALGGLNGEAKWVTTIEELMDSVDSFIPLPPRQTDLPFLMPVEDVFSITGRGTVATGRIERGVINSGEPVEILGMGAENLKSVVTGVEMFRKILDRGEAGDNVGLLLRGIEKTDIRRGMVICKPGSVTPHAKFKAEVYVLSKEEGGRHTPFFNKYRPQFYFRTTDVTGEIVLPAGVEMVMPGDNITIEVTLINKIAMEKGLRFAIREGGRTVGAGQVTEILD</sequence>
<gene>
    <name evidence="12 14" type="primary">tuf</name>
    <name evidence="14" type="ORF">J2I47_22750</name>
</gene>
<dbReference type="FunFam" id="2.40.30.10:FF:000001">
    <property type="entry name" value="Elongation factor Tu"/>
    <property type="match status" value="1"/>
</dbReference>
<dbReference type="EC" id="3.6.5.3" evidence="12"/>
<feature type="binding site" evidence="12">
    <location>
        <begin position="19"/>
        <end position="26"/>
    </location>
    <ligand>
        <name>GTP</name>
        <dbReference type="ChEBI" id="CHEBI:37565"/>
    </ligand>
</feature>
<evidence type="ECO:0000256" key="8">
    <source>
        <dbReference type="ARBA" id="ARBA00029554"/>
    </source>
</evidence>
<dbReference type="RefSeq" id="WP_207366917.1">
    <property type="nucleotide sequence ID" value="NZ_JAFMYV010000014.1"/>
</dbReference>
<dbReference type="Pfam" id="PF00009">
    <property type="entry name" value="GTP_EFTU"/>
    <property type="match status" value="1"/>
</dbReference>
<dbReference type="Gene3D" id="2.40.30.10">
    <property type="entry name" value="Translation factors"/>
    <property type="match status" value="2"/>
</dbReference>
<keyword evidence="4 12" id="KW-0251">Elongation factor</keyword>
<dbReference type="CDD" id="cd03697">
    <property type="entry name" value="EFTU_II"/>
    <property type="match status" value="1"/>
</dbReference>
<evidence type="ECO:0000256" key="12">
    <source>
        <dbReference type="HAMAP-Rule" id="MF_00118"/>
    </source>
</evidence>
<evidence type="ECO:0000313" key="15">
    <source>
        <dbReference type="Proteomes" id="UP000664034"/>
    </source>
</evidence>
<comment type="function">
    <text evidence="9">May play an important regulatory role in cell growth and in the bacterial response to nutrient deprivation.</text>
</comment>
<dbReference type="PROSITE" id="PS51722">
    <property type="entry name" value="G_TR_2"/>
    <property type="match status" value="1"/>
</dbReference>
<dbReference type="PANTHER" id="PTHR43721:SF22">
    <property type="entry name" value="ELONGATION FACTOR TU, MITOCHONDRIAL"/>
    <property type="match status" value="1"/>
</dbReference>
<evidence type="ECO:0000256" key="4">
    <source>
        <dbReference type="ARBA" id="ARBA00022768"/>
    </source>
</evidence>
<keyword evidence="7 12" id="KW-0342">GTP-binding</keyword>
<dbReference type="InterPro" id="IPR050055">
    <property type="entry name" value="EF-Tu_GTPase"/>
</dbReference>